<evidence type="ECO:0000256" key="1">
    <source>
        <dbReference type="SAM" id="MobiDB-lite"/>
    </source>
</evidence>
<evidence type="ECO:0000313" key="2">
    <source>
        <dbReference type="EMBL" id="KAJ7031547.1"/>
    </source>
</evidence>
<protein>
    <submittedName>
        <fullName evidence="2">Uncharacterized protein</fullName>
    </submittedName>
</protein>
<organism evidence="2 3">
    <name type="scientific">Mycena alexandri</name>
    <dbReference type="NCBI Taxonomy" id="1745969"/>
    <lineage>
        <taxon>Eukaryota</taxon>
        <taxon>Fungi</taxon>
        <taxon>Dikarya</taxon>
        <taxon>Basidiomycota</taxon>
        <taxon>Agaricomycotina</taxon>
        <taxon>Agaricomycetes</taxon>
        <taxon>Agaricomycetidae</taxon>
        <taxon>Agaricales</taxon>
        <taxon>Marasmiineae</taxon>
        <taxon>Mycenaceae</taxon>
        <taxon>Mycena</taxon>
    </lineage>
</organism>
<keyword evidence="3" id="KW-1185">Reference proteome</keyword>
<dbReference type="Proteomes" id="UP001218188">
    <property type="component" value="Unassembled WGS sequence"/>
</dbReference>
<proteinExistence type="predicted"/>
<evidence type="ECO:0000313" key="3">
    <source>
        <dbReference type="Proteomes" id="UP001218188"/>
    </source>
</evidence>
<feature type="region of interest" description="Disordered" evidence="1">
    <location>
        <begin position="458"/>
        <end position="490"/>
    </location>
</feature>
<comment type="caution">
    <text evidence="2">The sequence shown here is derived from an EMBL/GenBank/DDBJ whole genome shotgun (WGS) entry which is preliminary data.</text>
</comment>
<reference evidence="2" key="1">
    <citation type="submission" date="2023-03" db="EMBL/GenBank/DDBJ databases">
        <title>Massive genome expansion in bonnet fungi (Mycena s.s.) driven by repeated elements and novel gene families across ecological guilds.</title>
        <authorList>
            <consortium name="Lawrence Berkeley National Laboratory"/>
            <person name="Harder C.B."/>
            <person name="Miyauchi S."/>
            <person name="Viragh M."/>
            <person name="Kuo A."/>
            <person name="Thoen E."/>
            <person name="Andreopoulos B."/>
            <person name="Lu D."/>
            <person name="Skrede I."/>
            <person name="Drula E."/>
            <person name="Henrissat B."/>
            <person name="Morin E."/>
            <person name="Kohler A."/>
            <person name="Barry K."/>
            <person name="LaButti K."/>
            <person name="Morin E."/>
            <person name="Salamov A."/>
            <person name="Lipzen A."/>
            <person name="Mereny Z."/>
            <person name="Hegedus B."/>
            <person name="Baldrian P."/>
            <person name="Stursova M."/>
            <person name="Weitz H."/>
            <person name="Taylor A."/>
            <person name="Grigoriev I.V."/>
            <person name="Nagy L.G."/>
            <person name="Martin F."/>
            <person name="Kauserud H."/>
        </authorList>
    </citation>
    <scope>NUCLEOTIDE SEQUENCE</scope>
    <source>
        <strain evidence="2">CBHHK200</strain>
    </source>
</reference>
<gene>
    <name evidence="2" type="ORF">C8F04DRAFT_1362829</name>
</gene>
<name>A0AAD6SQI7_9AGAR</name>
<accession>A0AAD6SQI7</accession>
<dbReference type="EMBL" id="JARJCM010000080">
    <property type="protein sequence ID" value="KAJ7031547.1"/>
    <property type="molecule type" value="Genomic_DNA"/>
</dbReference>
<dbReference type="AlphaFoldDB" id="A0AAD6SQI7"/>
<sequence length="502" mass="55679">MEPETASRQYNNILGSQCELHLYGCPISVVQIMYKPGYLDTAVVGTRISAGPPTPSFFSLPECITILLYSRSHVKTRVRTPRTPSLHAARRVCYLKNAQPMDSLEDQIQDLLLLSQNSAAAQPRPGMVSRIFRTRLVAASKKLKSLPAASSLRRQVAQFPWAIRHGAVCFNCSEFNELRVRDRDCVEETVFAVGGRSEKVMERRLVEGGRQVNAWVVGKRPHNVQMAQSYHCCEGRSTVVHIGRVGDDKFTSALSMISFQIQTLERTWSCGTANARLKRRIYPRIPTARLMTRVWKRTTSSVIQGAVEETEVAPELSPRLVAEGGTPNEAAKFKSLPKDNYTRLRGWVGGSRAFAPTGRGILTCELVDACPKPVPCPKRSTPIEAASKLDGSMRQALRVAFPRVFSLESLEFICRKNKQTKVPRHSPVTGLNIDGAFLAVGPTHENVRRPASSKAYFVSTTPSPRARPPLLKPMNNNATPRTGPGKPKRVLRFSPSKVVLKI</sequence>